<evidence type="ECO:0000259" key="8">
    <source>
        <dbReference type="Pfam" id="PF00890"/>
    </source>
</evidence>
<dbReference type="WBParaSite" id="PDA_v2.g10613.t1">
    <property type="protein sequence ID" value="PDA_v2.g10613.t1"/>
    <property type="gene ID" value="PDA_v2.g10613"/>
</dbReference>
<evidence type="ECO:0000313" key="9">
    <source>
        <dbReference type="Proteomes" id="UP000887578"/>
    </source>
</evidence>
<proteinExistence type="predicted"/>
<dbReference type="PANTHER" id="PTHR43400:SF7">
    <property type="entry name" value="FAD-DEPENDENT OXIDOREDUCTASE 2 FAD BINDING DOMAIN-CONTAINING PROTEIN"/>
    <property type="match status" value="1"/>
</dbReference>
<comment type="catalytic activity">
    <reaction evidence="5">
        <text>succinate + NAD(+) = fumarate + NADH + H(+)</text>
        <dbReference type="Rhea" id="RHEA:18281"/>
        <dbReference type="ChEBI" id="CHEBI:15378"/>
        <dbReference type="ChEBI" id="CHEBI:29806"/>
        <dbReference type="ChEBI" id="CHEBI:30031"/>
        <dbReference type="ChEBI" id="CHEBI:57540"/>
        <dbReference type="ChEBI" id="CHEBI:57945"/>
        <dbReference type="EC" id="1.3.1.6"/>
    </reaction>
</comment>
<dbReference type="AlphaFoldDB" id="A0A914NYV9"/>
<evidence type="ECO:0000313" key="10">
    <source>
        <dbReference type="WBParaSite" id="PDA_v2.g10613.t1"/>
    </source>
</evidence>
<dbReference type="EC" id="1.3.1.6" evidence="6"/>
<dbReference type="InterPro" id="IPR027477">
    <property type="entry name" value="Succ_DH/fumarate_Rdtase_cat_sf"/>
</dbReference>
<comment type="cofactor">
    <cofactor evidence="1">
        <name>FAD</name>
        <dbReference type="ChEBI" id="CHEBI:57692"/>
    </cofactor>
</comment>
<dbReference type="Pfam" id="PF00890">
    <property type="entry name" value="FAD_binding_2"/>
    <property type="match status" value="1"/>
</dbReference>
<dbReference type="SUPFAM" id="SSF51905">
    <property type="entry name" value="FAD/NAD(P)-binding domain"/>
    <property type="match status" value="1"/>
</dbReference>
<name>A0A914NYV9_9BILA</name>
<dbReference type="Proteomes" id="UP000887578">
    <property type="component" value="Unplaced"/>
</dbReference>
<evidence type="ECO:0000256" key="4">
    <source>
        <dbReference type="ARBA" id="ARBA00023002"/>
    </source>
</evidence>
<evidence type="ECO:0000256" key="6">
    <source>
        <dbReference type="ARBA" id="ARBA00067004"/>
    </source>
</evidence>
<dbReference type="InterPro" id="IPR036188">
    <property type="entry name" value="FAD/NAD-bd_sf"/>
</dbReference>
<protein>
    <recommendedName>
        <fullName evidence="6">fumarate reductase (NADH)</fullName>
        <ecNumber evidence="6">1.3.1.6</ecNumber>
    </recommendedName>
    <alternativeName>
        <fullName evidence="7">NADH-dependent fumarate reductase</fullName>
    </alternativeName>
</protein>
<keyword evidence="3" id="KW-0274">FAD</keyword>
<dbReference type="PANTHER" id="PTHR43400">
    <property type="entry name" value="FUMARATE REDUCTASE"/>
    <property type="match status" value="1"/>
</dbReference>
<dbReference type="InterPro" id="IPR050315">
    <property type="entry name" value="FAD-oxidoreductase_2"/>
</dbReference>
<sequence>MQRHVLRQPKELIVIKSNHKSMSYRFSSFQPRREEIKGKAVILATGGFSADRSEDGSLLKEYASDKLKLPTTNGPFATGDGIKMARAMGAGVIGMKDVQVHPTSFIDPKNPADTTKFLAAEALRGKGAILVNEKGERFGNELGRRDYLTAKIYKHCGVSEESDNHHIAFMLMNDKAADSFGRPAFNFYANIKGFFKKFDNAKLASEYMKAPFEIFKSTLLNYNEYVAKADAGEKVKDKFEKITFPVAFNPEEPIYVAQITPALHFTQGGLKIDRQAFVYSEFMEKPFKGLLAAGEVTGGVHGKNRLAGNSLLECVVFGRIAGRNAAQINYHNEHDEL</sequence>
<evidence type="ECO:0000256" key="3">
    <source>
        <dbReference type="ARBA" id="ARBA00022827"/>
    </source>
</evidence>
<evidence type="ECO:0000256" key="7">
    <source>
        <dbReference type="ARBA" id="ARBA00077246"/>
    </source>
</evidence>
<dbReference type="InterPro" id="IPR003953">
    <property type="entry name" value="FAD-dep_OxRdtase_2_FAD-bd"/>
</dbReference>
<keyword evidence="9" id="KW-1185">Reference proteome</keyword>
<keyword evidence="2" id="KW-0285">Flavoprotein</keyword>
<dbReference type="FunFam" id="3.90.700.10:FF:000007">
    <property type="entry name" value="NADH-dependent fumarate reductase"/>
    <property type="match status" value="1"/>
</dbReference>
<evidence type="ECO:0000256" key="5">
    <source>
        <dbReference type="ARBA" id="ARBA00050832"/>
    </source>
</evidence>
<dbReference type="Gene3D" id="3.50.50.60">
    <property type="entry name" value="FAD/NAD(P)-binding domain"/>
    <property type="match status" value="2"/>
</dbReference>
<dbReference type="SUPFAM" id="SSF56425">
    <property type="entry name" value="Succinate dehydrogenase/fumarate reductase flavoprotein, catalytic domain"/>
    <property type="match status" value="1"/>
</dbReference>
<dbReference type="GO" id="GO:0016156">
    <property type="term" value="F:fumarate reductase (NADH) activity"/>
    <property type="evidence" value="ECO:0007669"/>
    <property type="project" value="UniProtKB-EC"/>
</dbReference>
<evidence type="ECO:0000256" key="2">
    <source>
        <dbReference type="ARBA" id="ARBA00022630"/>
    </source>
</evidence>
<accession>A0A914NYV9</accession>
<feature type="domain" description="FAD-dependent oxidoreductase 2 FAD-binding" evidence="8">
    <location>
        <begin position="31"/>
        <end position="311"/>
    </location>
</feature>
<reference evidence="10" key="1">
    <citation type="submission" date="2022-11" db="UniProtKB">
        <authorList>
            <consortium name="WormBaseParasite"/>
        </authorList>
    </citation>
    <scope>IDENTIFICATION</scope>
</reference>
<keyword evidence="4" id="KW-0560">Oxidoreductase</keyword>
<dbReference type="Gene3D" id="3.90.700.10">
    <property type="entry name" value="Succinate dehydrogenase/fumarate reductase flavoprotein, catalytic domain"/>
    <property type="match status" value="1"/>
</dbReference>
<organism evidence="9 10">
    <name type="scientific">Panagrolaimus davidi</name>
    <dbReference type="NCBI Taxonomy" id="227884"/>
    <lineage>
        <taxon>Eukaryota</taxon>
        <taxon>Metazoa</taxon>
        <taxon>Ecdysozoa</taxon>
        <taxon>Nematoda</taxon>
        <taxon>Chromadorea</taxon>
        <taxon>Rhabditida</taxon>
        <taxon>Tylenchina</taxon>
        <taxon>Panagrolaimomorpha</taxon>
        <taxon>Panagrolaimoidea</taxon>
        <taxon>Panagrolaimidae</taxon>
        <taxon>Panagrolaimus</taxon>
    </lineage>
</organism>
<evidence type="ECO:0000256" key="1">
    <source>
        <dbReference type="ARBA" id="ARBA00001974"/>
    </source>
</evidence>